<dbReference type="Pfam" id="PF00365">
    <property type="entry name" value="PFK"/>
    <property type="match status" value="1"/>
</dbReference>
<dbReference type="Proteomes" id="UP000295662">
    <property type="component" value="Unassembled WGS sequence"/>
</dbReference>
<feature type="binding site" evidence="12">
    <location>
        <begin position="209"/>
        <end position="211"/>
    </location>
    <ligand>
        <name>substrate</name>
    </ligand>
</feature>
<dbReference type="GO" id="GO:0005524">
    <property type="term" value="F:ATP binding"/>
    <property type="evidence" value="ECO:0007669"/>
    <property type="project" value="UniProtKB-KW"/>
</dbReference>
<feature type="binding site" evidence="12">
    <location>
        <begin position="362"/>
        <end position="365"/>
    </location>
    <ligand>
        <name>substrate</name>
    </ligand>
</feature>
<keyword evidence="15" id="KW-1185">Reference proteome</keyword>
<evidence type="ECO:0000256" key="6">
    <source>
        <dbReference type="ARBA" id="ARBA00022777"/>
    </source>
</evidence>
<dbReference type="InterPro" id="IPR035966">
    <property type="entry name" value="PKF_sf"/>
</dbReference>
<feature type="binding site" evidence="12">
    <location>
        <position position="181"/>
    </location>
    <ligand>
        <name>Mg(2+)</name>
        <dbReference type="ChEBI" id="CHEBI:18420"/>
        <note>catalytic</note>
    </ligand>
</feature>
<evidence type="ECO:0000256" key="12">
    <source>
        <dbReference type="HAMAP-Rule" id="MF_01981"/>
    </source>
</evidence>
<comment type="pathway">
    <text evidence="12">Carbohydrate degradation; glycolysis; D-glyceraldehyde 3-phosphate and glycerone phosphate from D-glucose: step 3/4.</text>
</comment>
<dbReference type="InterPro" id="IPR000023">
    <property type="entry name" value="Phosphofructokinase_dom"/>
</dbReference>
<evidence type="ECO:0000256" key="1">
    <source>
        <dbReference type="ARBA" id="ARBA00001946"/>
    </source>
</evidence>
<keyword evidence="9 12" id="KW-0324">Glycolysis</keyword>
<dbReference type="SUPFAM" id="SSF53784">
    <property type="entry name" value="Phosphofructokinase"/>
    <property type="match status" value="1"/>
</dbReference>
<comment type="subunit">
    <text evidence="12">Homodimer.</text>
</comment>
<dbReference type="AlphaFoldDB" id="A0A4R7ST71"/>
<proteinExistence type="inferred from homology"/>
<evidence type="ECO:0000256" key="3">
    <source>
        <dbReference type="ARBA" id="ARBA00022679"/>
    </source>
</evidence>
<sequence>MAPDMLFMDRPMLNVDISSLGPCQFASPLHQIGSVQVPFKTEADRILYTNTVQGLTEENSALSFEEAGPRQKVFFDPARTTVGIVTCGGLCPGLNDIIRGIVNQCHRQYGITRVYGFRYGYEGLVQRYGHTPIMLRPESVSQIHNFGGTILGSSRGQQPIGDMVDTLEDMSVDILFVIGGDGTLRGASEIAKEIANRGLRKAVVGIPKTIDNDIMYLDKSFGFETAFAEAVNAVKCAYTEACGAVNGIGLLKLMGRDSGFIACYAALAGSNVDFVLIPEVSFAMEGTTGLLEALRYRLAKRGSAVIVVAEGAGQELFSENGATDASGNKRYGDIGLHLKDEINAFFKARRMEVNLKYIDPSYIVRSVPANPQDNVYCSRLAQSAVHAAMAGKTSMLVGRWHNAFVHLPLDMVTHGRRKVDPHSELWHAVLESTGQPAMMT</sequence>
<dbReference type="FunFam" id="3.40.50.450:FF:000002">
    <property type="entry name" value="ATP-dependent 6-phosphofructokinase"/>
    <property type="match status" value="1"/>
</dbReference>
<protein>
    <recommendedName>
        <fullName evidence="12">ATP-dependent 6-phosphofructokinase</fullName>
        <shortName evidence="12">ATP-PFK</shortName>
        <shortName evidence="12">Phosphofructokinase</shortName>
        <ecNumber evidence="12">2.7.1.11</ecNumber>
    </recommendedName>
    <alternativeName>
        <fullName evidence="12">Phosphohexokinase</fullName>
    </alternativeName>
</protein>
<dbReference type="GO" id="GO:0047334">
    <property type="term" value="F:diphosphate-fructose-6-phosphate 1-phosphotransferase activity"/>
    <property type="evidence" value="ECO:0007669"/>
    <property type="project" value="UniProtKB-EC"/>
</dbReference>
<keyword evidence="6 12" id="KW-0418">Kinase</keyword>
<evidence type="ECO:0000256" key="7">
    <source>
        <dbReference type="ARBA" id="ARBA00022840"/>
    </source>
</evidence>
<evidence type="ECO:0000256" key="8">
    <source>
        <dbReference type="ARBA" id="ARBA00022842"/>
    </source>
</evidence>
<evidence type="ECO:0000313" key="15">
    <source>
        <dbReference type="Proteomes" id="UP000295662"/>
    </source>
</evidence>
<evidence type="ECO:0000256" key="10">
    <source>
        <dbReference type="ARBA" id="ARBA00048070"/>
    </source>
</evidence>
<comment type="similarity">
    <text evidence="12">Belongs to the phosphofructokinase type A (PFKA) family. PPi-dependent PFK group II subfamily. Atypical ATP-dependent clade 'X' sub-subfamily.</text>
</comment>
<dbReference type="HAMAP" id="MF_01981">
    <property type="entry name" value="Phosphofructokinase_II_X"/>
    <property type="match status" value="1"/>
</dbReference>
<dbReference type="GO" id="GO:0005737">
    <property type="term" value="C:cytoplasm"/>
    <property type="evidence" value="ECO:0007669"/>
    <property type="project" value="UniProtKB-SubCell"/>
</dbReference>
<dbReference type="InterPro" id="IPR050929">
    <property type="entry name" value="PFKA"/>
</dbReference>
<feature type="binding site" evidence="12">
    <location>
        <begin position="180"/>
        <end position="183"/>
    </location>
    <ligand>
        <name>ATP</name>
        <dbReference type="ChEBI" id="CHEBI:30616"/>
    </ligand>
</feature>
<dbReference type="PIRSF" id="PIRSF000534">
    <property type="entry name" value="PPi_PFK_TP0108"/>
    <property type="match status" value="1"/>
</dbReference>
<keyword evidence="4 12" id="KW-0479">Metal-binding</keyword>
<dbReference type="GO" id="GO:0003872">
    <property type="term" value="F:6-phosphofructokinase activity"/>
    <property type="evidence" value="ECO:0007669"/>
    <property type="project" value="UniProtKB-UniRule"/>
</dbReference>
<evidence type="ECO:0000313" key="14">
    <source>
        <dbReference type="EMBL" id="TDU81438.1"/>
    </source>
</evidence>
<dbReference type="EC" id="2.7.1.11" evidence="12"/>
<feature type="binding site" evidence="12">
    <location>
        <begin position="155"/>
        <end position="156"/>
    </location>
    <ligand>
        <name>ATP</name>
        <dbReference type="ChEBI" id="CHEBI:30616"/>
    </ligand>
</feature>
<dbReference type="PANTHER" id="PTHR45770">
    <property type="entry name" value="ATP-DEPENDENT 6-PHOSPHOFRUCTOKINASE 1"/>
    <property type="match status" value="1"/>
</dbReference>
<dbReference type="Gene3D" id="3.40.50.450">
    <property type="match status" value="1"/>
</dbReference>
<feature type="binding site" evidence="12">
    <location>
        <position position="89"/>
    </location>
    <ligand>
        <name>ATP</name>
        <dbReference type="ChEBI" id="CHEBI:30616"/>
    </ligand>
</feature>
<organism evidence="14 15">
    <name type="scientific">Prosthecobacter fusiformis</name>
    <dbReference type="NCBI Taxonomy" id="48464"/>
    <lineage>
        <taxon>Bacteria</taxon>
        <taxon>Pseudomonadati</taxon>
        <taxon>Verrucomicrobiota</taxon>
        <taxon>Verrucomicrobiia</taxon>
        <taxon>Verrucomicrobiales</taxon>
        <taxon>Verrucomicrobiaceae</taxon>
        <taxon>Prosthecobacter</taxon>
    </lineage>
</organism>
<keyword evidence="12" id="KW-0963">Cytoplasm</keyword>
<dbReference type="RefSeq" id="WP_243838654.1">
    <property type="nucleotide sequence ID" value="NZ_SOCA01000001.1"/>
</dbReference>
<dbReference type="NCBIfam" id="NF005301">
    <property type="entry name" value="PRK06830.1"/>
    <property type="match status" value="1"/>
</dbReference>
<feature type="binding site" evidence="12">
    <location>
        <position position="310"/>
    </location>
    <ligand>
        <name>substrate</name>
    </ligand>
</feature>
<dbReference type="GO" id="GO:0046872">
    <property type="term" value="F:metal ion binding"/>
    <property type="evidence" value="ECO:0007669"/>
    <property type="project" value="UniProtKB-KW"/>
</dbReference>
<evidence type="ECO:0000256" key="2">
    <source>
        <dbReference type="ARBA" id="ARBA00003138"/>
    </source>
</evidence>
<dbReference type="EMBL" id="SOCA01000001">
    <property type="protein sequence ID" value="TDU81438.1"/>
    <property type="molecule type" value="Genomic_DNA"/>
</dbReference>
<keyword evidence="5 12" id="KW-0547">Nucleotide-binding</keyword>
<evidence type="ECO:0000259" key="13">
    <source>
        <dbReference type="Pfam" id="PF00365"/>
    </source>
</evidence>
<gene>
    <name evidence="12" type="primary">pfkA</name>
    <name evidence="14" type="ORF">EI77_00746</name>
</gene>
<dbReference type="InterPro" id="IPR012004">
    <property type="entry name" value="PyroP-dep_PFK_TP0108"/>
</dbReference>
<feature type="active site" description="Proton acceptor" evidence="12">
    <location>
        <position position="211"/>
    </location>
</feature>
<comment type="function">
    <text evidence="12">Catalyzes the phosphorylation of D-fructose 6-phosphate to fructose 1,6-bisphosphate by ATP, the first committing step of glycolysis.</text>
</comment>
<reference evidence="14 15" key="1">
    <citation type="submission" date="2019-03" db="EMBL/GenBank/DDBJ databases">
        <title>Genomic Encyclopedia of Archaeal and Bacterial Type Strains, Phase II (KMG-II): from individual species to whole genera.</title>
        <authorList>
            <person name="Goeker M."/>
        </authorList>
    </citation>
    <scope>NUCLEOTIDE SEQUENCE [LARGE SCALE GENOMIC DNA]</scope>
    <source>
        <strain evidence="14 15">ATCC 25309</strain>
    </source>
</reference>
<dbReference type="GO" id="GO:0006002">
    <property type="term" value="P:fructose 6-phosphate metabolic process"/>
    <property type="evidence" value="ECO:0007669"/>
    <property type="project" value="InterPro"/>
</dbReference>
<comment type="cofactor">
    <cofactor evidence="1 12">
        <name>Mg(2+)</name>
        <dbReference type="ChEBI" id="CHEBI:18420"/>
    </cofactor>
</comment>
<comment type="catalytic activity">
    <reaction evidence="10 12">
        <text>beta-D-fructose 6-phosphate + ATP = beta-D-fructose 1,6-bisphosphate + ADP + H(+)</text>
        <dbReference type="Rhea" id="RHEA:16109"/>
        <dbReference type="ChEBI" id="CHEBI:15378"/>
        <dbReference type="ChEBI" id="CHEBI:30616"/>
        <dbReference type="ChEBI" id="CHEBI:32966"/>
        <dbReference type="ChEBI" id="CHEBI:57634"/>
        <dbReference type="ChEBI" id="CHEBI:456216"/>
        <dbReference type="EC" id="2.7.1.11"/>
    </reaction>
</comment>
<comment type="function">
    <text evidence="2">Catalyzes the phosphorylation of D-fructose 6-phosphate, the first committing step of glycolysis. Uses inorganic phosphate (PPi) as phosphoryl donor instead of ATP like common ATP-dependent phosphofructokinases (ATP-PFKs), which renders the reaction reversible, and can thus function both in glycolysis and gluconeogenesis. Consistently, PPi-PFK can replace the enzymes of both the forward (ATP-PFK) and reverse (fructose-bisphosphatase (FBPase)) reactions.</text>
</comment>
<evidence type="ECO:0000256" key="5">
    <source>
        <dbReference type="ARBA" id="ARBA00022741"/>
    </source>
</evidence>
<accession>A0A4R7ST71</accession>
<comment type="caution">
    <text evidence="14">The sequence shown here is derived from an EMBL/GenBank/DDBJ whole genome shotgun (WGS) entry which is preliminary data.</text>
</comment>
<dbReference type="UniPathway" id="UPA00109">
    <property type="reaction ID" value="UER00182"/>
</dbReference>
<feature type="binding site" evidence="12">
    <location>
        <begin position="254"/>
        <end position="256"/>
    </location>
    <ligand>
        <name>substrate</name>
    </ligand>
</feature>
<evidence type="ECO:0000256" key="11">
    <source>
        <dbReference type="ARBA" id="ARBA00048072"/>
    </source>
</evidence>
<dbReference type="PRINTS" id="PR00476">
    <property type="entry name" value="PHFRCTKINASE"/>
</dbReference>
<keyword evidence="3 12" id="KW-0808">Transferase</keyword>
<keyword evidence="8 12" id="KW-0460">Magnesium</keyword>
<keyword evidence="7 12" id="KW-0067">ATP-binding</keyword>
<comment type="subcellular location">
    <subcellularLocation>
        <location evidence="12">Cytoplasm</location>
    </subcellularLocation>
</comment>
<feature type="site" description="Important for substrate specificity; cannot use PPi as phosphoryl donor" evidence="12">
    <location>
        <position position="182"/>
    </location>
</feature>
<dbReference type="InterPro" id="IPR022953">
    <property type="entry name" value="ATP_PFK"/>
</dbReference>
<evidence type="ECO:0000256" key="9">
    <source>
        <dbReference type="ARBA" id="ARBA00023152"/>
    </source>
</evidence>
<name>A0A4R7ST71_9BACT</name>
<comment type="catalytic activity">
    <reaction evidence="11">
        <text>beta-D-fructose 6-phosphate + diphosphate = beta-D-fructose 1,6-bisphosphate + phosphate + H(+)</text>
        <dbReference type="Rhea" id="RHEA:13613"/>
        <dbReference type="ChEBI" id="CHEBI:15378"/>
        <dbReference type="ChEBI" id="CHEBI:32966"/>
        <dbReference type="ChEBI" id="CHEBI:33019"/>
        <dbReference type="ChEBI" id="CHEBI:43474"/>
        <dbReference type="ChEBI" id="CHEBI:57634"/>
        <dbReference type="EC" id="2.7.1.90"/>
    </reaction>
</comment>
<feature type="domain" description="Phosphofructokinase" evidence="13">
    <location>
        <begin position="82"/>
        <end position="387"/>
    </location>
</feature>
<evidence type="ECO:0000256" key="4">
    <source>
        <dbReference type="ARBA" id="ARBA00022723"/>
    </source>
</evidence>